<dbReference type="AlphaFoldDB" id="A0A0F9VR11"/>
<dbReference type="Gene3D" id="3.30.2400.10">
    <property type="entry name" value="Major capsid protein gp5"/>
    <property type="match status" value="1"/>
</dbReference>
<comment type="caution">
    <text evidence="1">The sequence shown here is derived from an EMBL/GenBank/DDBJ whole genome shotgun (WGS) entry which is preliminary data.</text>
</comment>
<proteinExistence type="predicted"/>
<reference evidence="1" key="1">
    <citation type="journal article" date="2015" name="Nature">
        <title>Complex archaea that bridge the gap between prokaryotes and eukaryotes.</title>
        <authorList>
            <person name="Spang A."/>
            <person name="Saw J.H."/>
            <person name="Jorgensen S.L."/>
            <person name="Zaremba-Niedzwiedzka K."/>
            <person name="Martijn J."/>
            <person name="Lind A.E."/>
            <person name="van Eijk R."/>
            <person name="Schleper C."/>
            <person name="Guy L."/>
            <person name="Ettema T.J."/>
        </authorList>
    </citation>
    <scope>NUCLEOTIDE SEQUENCE</scope>
</reference>
<dbReference type="EMBL" id="LAZR01000015">
    <property type="protein sequence ID" value="KKO06495.1"/>
    <property type="molecule type" value="Genomic_DNA"/>
</dbReference>
<name>A0A0F9VR11_9ZZZZ</name>
<sequence length="106" mass="11659">MHLLTPHFLSKLLGWHRAPVVTSAGTARGTALVLNTVQTTLLDRQQVSVMASREDRDNFVAIQVTLLASAPAWQCLAVAPSCAYRIKLIRHNSETGTRKLRALVAR</sequence>
<organism evidence="1">
    <name type="scientific">marine sediment metagenome</name>
    <dbReference type="NCBI Taxonomy" id="412755"/>
    <lineage>
        <taxon>unclassified sequences</taxon>
        <taxon>metagenomes</taxon>
        <taxon>ecological metagenomes</taxon>
    </lineage>
</organism>
<dbReference type="Gene3D" id="3.30.2320.10">
    <property type="entry name" value="hypothetical protein PF0899 domain"/>
    <property type="match status" value="1"/>
</dbReference>
<gene>
    <name evidence="1" type="ORF">LCGC14_0063030</name>
</gene>
<evidence type="ECO:0000313" key="1">
    <source>
        <dbReference type="EMBL" id="KKO06495.1"/>
    </source>
</evidence>
<accession>A0A0F9VR11</accession>
<protein>
    <submittedName>
        <fullName evidence="1">Uncharacterized protein</fullName>
    </submittedName>
</protein>